<name>M1X2Y5_9NOST</name>
<dbReference type="GO" id="GO:0004638">
    <property type="term" value="F:phosphoribosylaminoimidazole carboxylase activity"/>
    <property type="evidence" value="ECO:0007669"/>
    <property type="project" value="InterPro"/>
</dbReference>
<dbReference type="InterPro" id="IPR011761">
    <property type="entry name" value="ATP-grasp"/>
</dbReference>
<evidence type="ECO:0000256" key="6">
    <source>
        <dbReference type="ARBA" id="ARBA00023239"/>
    </source>
</evidence>
<protein>
    <recommendedName>
        <fullName evidence="7 8">N5-carboxyaminoimidazole ribonucleotide synthase</fullName>
        <shortName evidence="7 8">N5-CAIR synthase</shortName>
        <ecNumber evidence="7 8">6.3.4.18</ecNumber>
    </recommendedName>
    <alternativeName>
        <fullName evidence="7 8">5-(carboxyamino)imidazole ribonucleotide synthetase</fullName>
    </alternativeName>
</protein>
<evidence type="ECO:0000256" key="4">
    <source>
        <dbReference type="ARBA" id="ARBA00022793"/>
    </source>
</evidence>
<dbReference type="AlphaFoldDB" id="M1X2Y5"/>
<dbReference type="InterPro" id="IPR040686">
    <property type="entry name" value="PurK_C"/>
</dbReference>
<dbReference type="InterPro" id="IPR003135">
    <property type="entry name" value="ATP-grasp_carboxylate-amine"/>
</dbReference>
<dbReference type="InterPro" id="IPR011054">
    <property type="entry name" value="Rudment_hybrid_motif"/>
</dbReference>
<dbReference type="InterPro" id="IPR005875">
    <property type="entry name" value="PurK"/>
</dbReference>
<dbReference type="RefSeq" id="WP_008234452.1">
    <property type="nucleotide sequence ID" value="NZ_CAIY01000052.1"/>
</dbReference>
<dbReference type="FunFam" id="3.30.470.20:FF:000037">
    <property type="entry name" value="Phosphoribosylaminoimidazole carboxylase, chloroplastic"/>
    <property type="match status" value="1"/>
</dbReference>
<evidence type="ECO:0000256" key="8">
    <source>
        <dbReference type="RuleBase" id="RU361200"/>
    </source>
</evidence>
<dbReference type="InterPro" id="IPR013815">
    <property type="entry name" value="ATP_grasp_subdomain_1"/>
</dbReference>
<dbReference type="EC" id="6.3.4.18" evidence="7 8"/>
<organism evidence="10 11">
    <name type="scientific">Richelia intracellularis HH01</name>
    <dbReference type="NCBI Taxonomy" id="1165094"/>
    <lineage>
        <taxon>Bacteria</taxon>
        <taxon>Bacillati</taxon>
        <taxon>Cyanobacteriota</taxon>
        <taxon>Cyanophyceae</taxon>
        <taxon>Nostocales</taxon>
        <taxon>Nostocaceae</taxon>
        <taxon>Richelia</taxon>
    </lineage>
</organism>
<keyword evidence="5 7" id="KW-0067">ATP-binding</keyword>
<sequence length="383" mass="43387">MKRVGVIGGGQLAWMMGKAAKKLGVDLIVQTPNPADPAVKTASSTIFATIDDINATKRLAKECDIITFENEFVDLEQLFLLEQQGVCFHPNLIILKRLLDKYHQLSYFQSQSLPTPQFFPLDAEINSSQIKYIEEKFGFPLVIKARRHGYDGQGTFIINSIEEFKLKLASLQFQPNEFLVEEFVYFTKELAIIAARAVNGDIVTYPVVETQQKQQVCRQVLTPAEIDESVLKEINQIAIKLLKSLGYVGILAIELFLTQSNKILINEIAPRTHNSGHFSLDACKTSQFEQHLRAICGLPLGSTKLICSCAVMVNLLGYEQSQNRYLEKLRQIEQLTQTHLHWYGKNQFYPGRKMAHATTLLSRTDRSKAMAIANQIEEIWYIS</sequence>
<dbReference type="Gene3D" id="3.30.1490.20">
    <property type="entry name" value="ATP-grasp fold, A domain"/>
    <property type="match status" value="1"/>
</dbReference>
<dbReference type="GO" id="GO:0046872">
    <property type="term" value="F:metal ion binding"/>
    <property type="evidence" value="ECO:0007669"/>
    <property type="project" value="InterPro"/>
</dbReference>
<comment type="caution">
    <text evidence="7">Lacks conserved residue(s) required for the propagation of feature annotation.</text>
</comment>
<keyword evidence="3 7" id="KW-0658">Purine biosynthesis</keyword>
<dbReference type="PANTHER" id="PTHR11609">
    <property type="entry name" value="PURINE BIOSYNTHESIS PROTEIN 6/7, PUR6/7"/>
    <property type="match status" value="1"/>
</dbReference>
<comment type="subunit">
    <text evidence="7 8">Homodimer.</text>
</comment>
<dbReference type="STRING" id="1165094.RINTHH_14800"/>
<evidence type="ECO:0000256" key="5">
    <source>
        <dbReference type="ARBA" id="ARBA00022840"/>
    </source>
</evidence>
<comment type="pathway">
    <text evidence="7 8">Purine metabolism; IMP biosynthesis via de novo pathway; 5-amino-1-(5-phospho-D-ribosyl)imidazole-4-carboxylate from 5-amino-1-(5-phospho-D-ribosyl)imidazole (N5-CAIR route): step 1/2.</text>
</comment>
<keyword evidence="1 7" id="KW-0436">Ligase</keyword>
<dbReference type="SUPFAM" id="SSF52440">
    <property type="entry name" value="PreATP-grasp domain"/>
    <property type="match status" value="1"/>
</dbReference>
<comment type="function">
    <text evidence="7">Catalyzes the ATP-dependent conversion of 5-aminoimidazole ribonucleotide (AIR) and HCO(3)(-) to N5-carboxyaminoimidazole ribonucleotide (N5-CAIR).</text>
</comment>
<dbReference type="Pfam" id="PF02222">
    <property type="entry name" value="ATP-grasp"/>
    <property type="match status" value="1"/>
</dbReference>
<evidence type="ECO:0000313" key="10">
    <source>
        <dbReference type="EMBL" id="CCH67635.1"/>
    </source>
</evidence>
<dbReference type="OrthoDB" id="9804625at2"/>
<reference evidence="11" key="2">
    <citation type="submission" date="2016-01" db="EMBL/GenBank/DDBJ databases">
        <title>Diatom-associated endosymboitic cyanobacterium lacks core nitrogen metabolism enzymes.</title>
        <authorList>
            <person name="Hilton J.A."/>
            <person name="Foster R.A."/>
            <person name="Tripp H.J."/>
            <person name="Carter B.J."/>
            <person name="Zehr J.P."/>
            <person name="Villareal T.A."/>
        </authorList>
    </citation>
    <scope>NUCLEOTIDE SEQUENCE [LARGE SCALE GENOMIC DNA]</scope>
    <source>
        <strain evidence="11">HH01</strain>
    </source>
</reference>
<keyword evidence="11" id="KW-1185">Reference proteome</keyword>
<comment type="similarity">
    <text evidence="7 8">Belongs to the PurK/PurT family.</text>
</comment>
<feature type="binding site" evidence="7">
    <location>
        <position position="189"/>
    </location>
    <ligand>
        <name>ATP</name>
        <dbReference type="ChEBI" id="CHEBI:30616"/>
    </ligand>
</feature>
<evidence type="ECO:0000313" key="11">
    <source>
        <dbReference type="Proteomes" id="UP000053051"/>
    </source>
</evidence>
<keyword evidence="6 10" id="KW-0456">Lyase</keyword>
<evidence type="ECO:0000256" key="7">
    <source>
        <dbReference type="HAMAP-Rule" id="MF_01928"/>
    </source>
</evidence>
<dbReference type="Gene3D" id="3.40.50.20">
    <property type="match status" value="1"/>
</dbReference>
<feature type="binding site" evidence="7">
    <location>
        <position position="144"/>
    </location>
    <ligand>
        <name>ATP</name>
        <dbReference type="ChEBI" id="CHEBI:30616"/>
    </ligand>
</feature>
<feature type="binding site" evidence="7">
    <location>
        <position position="101"/>
    </location>
    <ligand>
        <name>ATP</name>
        <dbReference type="ChEBI" id="CHEBI:30616"/>
    </ligand>
</feature>
<evidence type="ECO:0000256" key="1">
    <source>
        <dbReference type="ARBA" id="ARBA00022598"/>
    </source>
</evidence>
<dbReference type="EMBL" id="CAIY01000052">
    <property type="protein sequence ID" value="CCH67635.1"/>
    <property type="molecule type" value="Genomic_DNA"/>
</dbReference>
<dbReference type="SUPFAM" id="SSF51246">
    <property type="entry name" value="Rudiment single hybrid motif"/>
    <property type="match status" value="1"/>
</dbReference>
<reference evidence="10 11" key="1">
    <citation type="submission" date="2012-05" db="EMBL/GenBank/DDBJ databases">
        <authorList>
            <person name="Hilton J."/>
        </authorList>
    </citation>
    <scope>NUCLEOTIDE SEQUENCE [LARGE SCALE GENOMIC DNA]</scope>
    <source>
        <strain evidence="10 11">HH01</strain>
    </source>
</reference>
<accession>M1X2Y5</accession>
<keyword evidence="4" id="KW-0210">Decarboxylase</keyword>
<feature type="binding site" evidence="7">
    <location>
        <begin position="266"/>
        <end position="267"/>
    </location>
    <ligand>
        <name>ATP</name>
        <dbReference type="ChEBI" id="CHEBI:30616"/>
    </ligand>
</feature>
<gene>
    <name evidence="7 8" type="primary">purK</name>
    <name evidence="10" type="ORF">RINTHH_14800</name>
</gene>
<dbReference type="GO" id="GO:0006189">
    <property type="term" value="P:'de novo' IMP biosynthetic process"/>
    <property type="evidence" value="ECO:0007669"/>
    <property type="project" value="UniProtKB-UniRule"/>
</dbReference>
<dbReference type="Gene3D" id="3.30.470.20">
    <property type="entry name" value="ATP-grasp fold, B domain"/>
    <property type="match status" value="1"/>
</dbReference>
<dbReference type="InterPro" id="IPR054350">
    <property type="entry name" value="PurT/PurK_preATP-grasp"/>
</dbReference>
<dbReference type="InterPro" id="IPR016185">
    <property type="entry name" value="PreATP-grasp_dom_sf"/>
</dbReference>
<evidence type="ECO:0000256" key="2">
    <source>
        <dbReference type="ARBA" id="ARBA00022741"/>
    </source>
</evidence>
<dbReference type="NCBIfam" id="TIGR01161">
    <property type="entry name" value="purK"/>
    <property type="match status" value="1"/>
</dbReference>
<comment type="catalytic activity">
    <reaction evidence="7 8">
        <text>5-amino-1-(5-phospho-beta-D-ribosyl)imidazole + hydrogencarbonate + ATP = 5-carboxyamino-1-(5-phospho-D-ribosyl)imidazole + ADP + phosphate + 2 H(+)</text>
        <dbReference type="Rhea" id="RHEA:19317"/>
        <dbReference type="ChEBI" id="CHEBI:15378"/>
        <dbReference type="ChEBI" id="CHEBI:17544"/>
        <dbReference type="ChEBI" id="CHEBI:30616"/>
        <dbReference type="ChEBI" id="CHEBI:43474"/>
        <dbReference type="ChEBI" id="CHEBI:58730"/>
        <dbReference type="ChEBI" id="CHEBI:137981"/>
        <dbReference type="ChEBI" id="CHEBI:456216"/>
        <dbReference type="EC" id="6.3.4.18"/>
    </reaction>
</comment>
<dbReference type="UniPathway" id="UPA00074">
    <property type="reaction ID" value="UER00942"/>
</dbReference>
<comment type="caution">
    <text evidence="10">The sequence shown here is derived from an EMBL/GenBank/DDBJ whole genome shotgun (WGS) entry which is preliminary data.</text>
</comment>
<proteinExistence type="inferred from homology"/>
<evidence type="ECO:0000259" key="9">
    <source>
        <dbReference type="PROSITE" id="PS50975"/>
    </source>
</evidence>
<keyword evidence="2 7" id="KW-0547">Nucleotide-binding</keyword>
<evidence type="ECO:0000256" key="3">
    <source>
        <dbReference type="ARBA" id="ARBA00022755"/>
    </source>
</evidence>
<dbReference type="PROSITE" id="PS50975">
    <property type="entry name" value="ATP_GRASP"/>
    <property type="match status" value="1"/>
</dbReference>
<feature type="domain" description="ATP-grasp" evidence="9">
    <location>
        <begin position="105"/>
        <end position="296"/>
    </location>
</feature>
<dbReference type="GO" id="GO:0005524">
    <property type="term" value="F:ATP binding"/>
    <property type="evidence" value="ECO:0007669"/>
    <property type="project" value="UniProtKB-UniRule"/>
</dbReference>
<comment type="function">
    <text evidence="8">Catalyzes the ATP-dependent conversion of 5-aminoimidazole ribonucleotide (AIR) and HCO(3)- to N5-carboxyaminoimidazole ribonucleotide (N5-CAIR).</text>
</comment>
<dbReference type="PANTHER" id="PTHR11609:SF5">
    <property type="entry name" value="PHOSPHORIBOSYLAMINOIMIDAZOLE CARBOXYLASE"/>
    <property type="match status" value="1"/>
</dbReference>
<dbReference type="Pfam" id="PF22660">
    <property type="entry name" value="RS_preATP-grasp-like"/>
    <property type="match status" value="1"/>
</dbReference>
<dbReference type="GO" id="GO:0034028">
    <property type="term" value="F:5-(carboxyamino)imidazole ribonucleotide synthase activity"/>
    <property type="evidence" value="ECO:0007669"/>
    <property type="project" value="UniProtKB-UniRule"/>
</dbReference>
<dbReference type="HAMAP" id="MF_01928">
    <property type="entry name" value="PurK"/>
    <property type="match status" value="1"/>
</dbReference>
<feature type="binding site" evidence="7">
    <location>
        <begin position="181"/>
        <end position="184"/>
    </location>
    <ligand>
        <name>ATP</name>
        <dbReference type="ChEBI" id="CHEBI:30616"/>
    </ligand>
</feature>
<dbReference type="Pfam" id="PF17769">
    <property type="entry name" value="PurK_C"/>
    <property type="match status" value="1"/>
</dbReference>
<dbReference type="NCBIfam" id="NF004679">
    <property type="entry name" value="PRK06019.1-5"/>
    <property type="match status" value="1"/>
</dbReference>
<dbReference type="Proteomes" id="UP000053051">
    <property type="component" value="Unassembled WGS sequence"/>
</dbReference>
<dbReference type="SUPFAM" id="SSF56059">
    <property type="entry name" value="Glutathione synthetase ATP-binding domain-like"/>
    <property type="match status" value="1"/>
</dbReference>